<dbReference type="RefSeq" id="WP_100706087.1">
    <property type="nucleotide sequence ID" value="NZ_NPDL01000003.1"/>
</dbReference>
<dbReference type="OrthoDB" id="9770528at2"/>
<dbReference type="GO" id="GO:0052689">
    <property type="term" value="F:carboxylic ester hydrolase activity"/>
    <property type="evidence" value="ECO:0007669"/>
    <property type="project" value="TreeGrafter"/>
</dbReference>
<name>A0A2M9XF52_9LEPT</name>
<reference evidence="3 4" key="1">
    <citation type="submission" date="2017-07" db="EMBL/GenBank/DDBJ databases">
        <title>Leptospira spp. isolated from tropical soils.</title>
        <authorList>
            <person name="Thibeaux R."/>
            <person name="Iraola G."/>
            <person name="Ferres I."/>
            <person name="Bierque E."/>
            <person name="Girault D."/>
            <person name="Soupe-Gilbert M.-E."/>
            <person name="Picardeau M."/>
            <person name="Goarant C."/>
        </authorList>
    </citation>
    <scope>NUCLEOTIDE SEQUENCE [LARGE SCALE GENOMIC DNA]</scope>
    <source>
        <strain evidence="3 4">MCA1-C-A1</strain>
    </source>
</reference>
<keyword evidence="4" id="KW-1185">Reference proteome</keyword>
<dbReference type="GO" id="GO:0005976">
    <property type="term" value="P:polysaccharide metabolic process"/>
    <property type="evidence" value="ECO:0007669"/>
    <property type="project" value="TreeGrafter"/>
</dbReference>
<accession>A0A2M9XF52</accession>
<dbReference type="Proteomes" id="UP000232196">
    <property type="component" value="Unassembled WGS sequence"/>
</dbReference>
<dbReference type="Pfam" id="PF05448">
    <property type="entry name" value="AXE1"/>
    <property type="match status" value="1"/>
</dbReference>
<dbReference type="InterPro" id="IPR029058">
    <property type="entry name" value="AB_hydrolase_fold"/>
</dbReference>
<proteinExistence type="predicted"/>
<dbReference type="Gene3D" id="3.40.50.1820">
    <property type="entry name" value="alpha/beta hydrolase"/>
    <property type="match status" value="1"/>
</dbReference>
<comment type="caution">
    <text evidence="3">The sequence shown here is derived from an EMBL/GenBank/DDBJ whole genome shotgun (WGS) entry which is preliminary data.</text>
</comment>
<organism evidence="3 4">
    <name type="scientific">Leptospira hartskeerlii</name>
    <dbReference type="NCBI Taxonomy" id="2023177"/>
    <lineage>
        <taxon>Bacteria</taxon>
        <taxon>Pseudomonadati</taxon>
        <taxon>Spirochaetota</taxon>
        <taxon>Spirochaetia</taxon>
        <taxon>Leptospirales</taxon>
        <taxon>Leptospiraceae</taxon>
        <taxon>Leptospira</taxon>
    </lineage>
</organism>
<sequence length="321" mass="35805">MAISFDECFQTYPPFSPPADLDDFWAESIRELKGFPVKNQTKALLKGTILKETIYDISFQSYGNATLTGSLVIPRKRGDLPVLVYFHDYAKDRPQIIKGLTEAGVAQLILDLRGHGTQLIRPVLKEGEIPDPDWTPGYYRKGLEAKESFFLKANYLDVIRTIEFLRLTDGIDGDKIILAGKGIGASMALFGAANSPRVKALILETPNFCHVDDTQLKLGTSWSKEIAEQISNAKSKKAQVKKNLSYFDSLNFSKKIKIPTLVSVGMEDKVSHPKSVFALFNHLVCDKRMQVYPTEGNEAGIAGDKQNLANLEFVKEILFPE</sequence>
<evidence type="ECO:0000259" key="2">
    <source>
        <dbReference type="Pfam" id="PF05448"/>
    </source>
</evidence>
<protein>
    <submittedName>
        <fullName evidence="3">Acetylesterase</fullName>
    </submittedName>
</protein>
<evidence type="ECO:0000256" key="1">
    <source>
        <dbReference type="PIRSR" id="PIRSR639069-2"/>
    </source>
</evidence>
<feature type="binding site" evidence="1">
    <location>
        <position position="89"/>
    </location>
    <ligand>
        <name>substrate</name>
    </ligand>
</feature>
<dbReference type="PANTHER" id="PTHR40111">
    <property type="entry name" value="CEPHALOSPORIN-C DEACETYLASE"/>
    <property type="match status" value="1"/>
</dbReference>
<evidence type="ECO:0000313" key="3">
    <source>
        <dbReference type="EMBL" id="PJZ26300.1"/>
    </source>
</evidence>
<dbReference type="SUPFAM" id="SSF53474">
    <property type="entry name" value="alpha/beta-Hydrolases"/>
    <property type="match status" value="1"/>
</dbReference>
<dbReference type="AlphaFoldDB" id="A0A2M9XF52"/>
<dbReference type="InterPro" id="IPR039069">
    <property type="entry name" value="CE7"/>
</dbReference>
<feature type="domain" description="Acetyl xylan esterase" evidence="2">
    <location>
        <begin position="9"/>
        <end position="305"/>
    </location>
</feature>
<gene>
    <name evidence="3" type="ORF">CH357_07330</name>
</gene>
<dbReference type="PANTHER" id="PTHR40111:SF1">
    <property type="entry name" value="CEPHALOSPORIN-C DEACETYLASE"/>
    <property type="match status" value="1"/>
</dbReference>
<evidence type="ECO:0000313" key="4">
    <source>
        <dbReference type="Proteomes" id="UP000232196"/>
    </source>
</evidence>
<dbReference type="InterPro" id="IPR008391">
    <property type="entry name" value="AXE1_dom"/>
</dbReference>
<dbReference type="EMBL" id="NPDN01000003">
    <property type="protein sequence ID" value="PJZ26300.1"/>
    <property type="molecule type" value="Genomic_DNA"/>
</dbReference>